<feature type="region of interest" description="Disordered" evidence="1">
    <location>
        <begin position="1060"/>
        <end position="1107"/>
    </location>
</feature>
<comment type="caution">
    <text evidence="2">The sequence shown here is derived from an EMBL/GenBank/DDBJ whole genome shotgun (WGS) entry which is preliminary data.</text>
</comment>
<feature type="region of interest" description="Disordered" evidence="1">
    <location>
        <begin position="114"/>
        <end position="150"/>
    </location>
</feature>
<evidence type="ECO:0008006" key="4">
    <source>
        <dbReference type="Google" id="ProtNLM"/>
    </source>
</evidence>
<gene>
    <name evidence="2" type="ORF">BGZ97_005974</name>
</gene>
<feature type="compositionally biased region" description="Polar residues" evidence="1">
    <location>
        <begin position="538"/>
        <end position="552"/>
    </location>
</feature>
<dbReference type="SUPFAM" id="SSF81383">
    <property type="entry name" value="F-box domain"/>
    <property type="match status" value="1"/>
</dbReference>
<keyword evidence="3" id="KW-1185">Reference proteome</keyword>
<dbReference type="OrthoDB" id="2383684at2759"/>
<feature type="region of interest" description="Disordered" evidence="1">
    <location>
        <begin position="302"/>
        <end position="352"/>
    </location>
</feature>
<dbReference type="SUPFAM" id="SSF52047">
    <property type="entry name" value="RNI-like"/>
    <property type="match status" value="1"/>
</dbReference>
<evidence type="ECO:0000313" key="2">
    <source>
        <dbReference type="EMBL" id="KAG0291165.1"/>
    </source>
</evidence>
<sequence>MGSSTCSSPLLPLLSDYTPDNDVSTTTCVNDSAANKLPPELIERILHHVHINSLPSCCLVNKLWLLCAQPFLWMTISPQDVNDEDFITQFAKNYQHVRDLKVFVPCDTSVHQELLKPSPSESSAISATQPSEVFPAEDEDEDDEDDERPTITATKTLLDCRRLTNLHLHYSASLIHTLPHFRDAPHRANVAPAIRLMIKSAEKIIENNVSSLRDFHVTGLCFPVGDPILRLIEKMSQLESLSFFKWVDYEGEEFFRMMVSASSTLQELSIELTDLTVSYSAIVLLYGWRHIYDEHQKKQLAGNSSATQELPGNGSVAAASSTESAEESGTAVVEGEEATHNEDEEWIPGTRTSPSFAIMSAKTIAGVKPLNRLTSIKSLSLNRSTLNTQLLLRLAAVMPELTKLSLKQIYGIGNDNDMFWDLETESIASEDMDMATDVFWQPPVPAAQFPFVQADEPAGSGPETESGSGGDEEPDDMPNLIPAVDPHNTQHSAEGLSEGTEDDMPDLASGGGDSEDDMPDLQPTTSPLHVVNPDAGSPSDQSQQPAGATNSPHALGEDEMDYEDGDDDYEDDSMDDPYEDYSEDMADYEDDFWGDDGGGGAQYIHPMTNMGSILAQHVPPPMPHLSTQGATALSKAFRTLHPLCPKIDTFDFSGSRSEAMNETFFDVICELWGSGPNADSATGSGSSSPSGLQPVYTGLKVLKAADVCKVEAKFFSSIGQRCSTSLTSLDLSLSPKMIWQLRSSIYELEVRQGTYFDEILQILMTCPALEHLLVGPYPVNGRTIASQETNWVTTRLRTLHLCVEFDAPSALVYKDVADEEVRQIRTKVCQQLGRLSRLESLTLGGGRPVSNDSAGDRVMDSANVFGGYIRGIARPGSSETPRKHIDLKLSSGLEYLAGLEALETLDVVFLGPHGLRQDEELGWVLTHWPKLRVMTGFWDRAKLRASVRKYREDLKTPANTPATGPGAYFARKRREQGVRLRPELELSIDPKVIRLNRRKVHVDVHLLDDLFMEEGMETHAVIQDSGIHKMYTSAAEKVIEAKRAEKAKVKAAAAAAAAAAAKVETGTADEDEPVDDDGDEEYTDLSDEDEEEEDGNDSESDDDDVPGVTRFNWHVRYIGGAAHAPGDASHGGIRNGELMAEVMRPREGGRSPSPLSTWY</sequence>
<evidence type="ECO:0000313" key="3">
    <source>
        <dbReference type="Proteomes" id="UP000823405"/>
    </source>
</evidence>
<organism evidence="2 3">
    <name type="scientific">Linnemannia gamsii</name>
    <dbReference type="NCBI Taxonomy" id="64522"/>
    <lineage>
        <taxon>Eukaryota</taxon>
        <taxon>Fungi</taxon>
        <taxon>Fungi incertae sedis</taxon>
        <taxon>Mucoromycota</taxon>
        <taxon>Mortierellomycotina</taxon>
        <taxon>Mortierellomycetes</taxon>
        <taxon>Mortierellales</taxon>
        <taxon>Mortierellaceae</taxon>
        <taxon>Linnemannia</taxon>
    </lineage>
</organism>
<name>A0A9P6QRT7_9FUNG</name>
<dbReference type="AlphaFoldDB" id="A0A9P6QRT7"/>
<reference evidence="2" key="1">
    <citation type="journal article" date="2020" name="Fungal Divers.">
        <title>Resolving the Mortierellaceae phylogeny through synthesis of multi-gene phylogenetics and phylogenomics.</title>
        <authorList>
            <person name="Vandepol N."/>
            <person name="Liber J."/>
            <person name="Desiro A."/>
            <person name="Na H."/>
            <person name="Kennedy M."/>
            <person name="Barry K."/>
            <person name="Grigoriev I.V."/>
            <person name="Miller A.N."/>
            <person name="O'Donnell K."/>
            <person name="Stajich J.E."/>
            <person name="Bonito G."/>
        </authorList>
    </citation>
    <scope>NUCLEOTIDE SEQUENCE</scope>
    <source>
        <strain evidence="2">NVP60</strain>
    </source>
</reference>
<accession>A0A9P6QRT7</accession>
<feature type="region of interest" description="Disordered" evidence="1">
    <location>
        <begin position="453"/>
        <end position="577"/>
    </location>
</feature>
<dbReference type="InterPro" id="IPR036047">
    <property type="entry name" value="F-box-like_dom_sf"/>
</dbReference>
<feature type="compositionally biased region" description="Polar residues" evidence="1">
    <location>
        <begin position="119"/>
        <end position="131"/>
    </location>
</feature>
<dbReference type="Proteomes" id="UP000823405">
    <property type="component" value="Unassembled WGS sequence"/>
</dbReference>
<dbReference type="CDD" id="cd09917">
    <property type="entry name" value="F-box_SF"/>
    <property type="match status" value="1"/>
</dbReference>
<feature type="compositionally biased region" description="Acidic residues" evidence="1">
    <location>
        <begin position="1067"/>
        <end position="1105"/>
    </location>
</feature>
<protein>
    <recommendedName>
        <fullName evidence="4">F-box domain-containing protein</fullName>
    </recommendedName>
</protein>
<feature type="compositionally biased region" description="Low complexity" evidence="1">
    <location>
        <begin position="314"/>
        <end position="332"/>
    </location>
</feature>
<feature type="compositionally biased region" description="Low complexity" evidence="1">
    <location>
        <begin position="456"/>
        <end position="466"/>
    </location>
</feature>
<proteinExistence type="predicted"/>
<feature type="compositionally biased region" description="Acidic residues" evidence="1">
    <location>
        <begin position="557"/>
        <end position="577"/>
    </location>
</feature>
<dbReference type="EMBL" id="JAAAIN010002661">
    <property type="protein sequence ID" value="KAG0291165.1"/>
    <property type="molecule type" value="Genomic_DNA"/>
</dbReference>
<feature type="compositionally biased region" description="Acidic residues" evidence="1">
    <location>
        <begin position="135"/>
        <end position="147"/>
    </location>
</feature>
<evidence type="ECO:0000256" key="1">
    <source>
        <dbReference type="SAM" id="MobiDB-lite"/>
    </source>
</evidence>